<dbReference type="GO" id="GO:0000226">
    <property type="term" value="P:microtubule cytoskeleton organization"/>
    <property type="evidence" value="ECO:0007669"/>
    <property type="project" value="InterPro"/>
</dbReference>
<organism evidence="2 3">
    <name type="scientific">Coptis chinensis</name>
    <dbReference type="NCBI Taxonomy" id="261450"/>
    <lineage>
        <taxon>Eukaryota</taxon>
        <taxon>Viridiplantae</taxon>
        <taxon>Streptophyta</taxon>
        <taxon>Embryophyta</taxon>
        <taxon>Tracheophyta</taxon>
        <taxon>Spermatophyta</taxon>
        <taxon>Magnoliopsida</taxon>
        <taxon>Ranunculales</taxon>
        <taxon>Ranunculaceae</taxon>
        <taxon>Coptidoideae</taxon>
        <taxon>Coptis</taxon>
    </lineage>
</organism>
<sequence>MEEEMKQNDQLELTNQEETTDLTEITFENRETPLLEQEQLIEETKEARKDNKGESNFEDQHAESGKVEETEKTNEGLSKKPKTIPKQKHTLTPTILQPFSLATEKRMVRDRQVGSLQLTESKSKLVDTENSTRYTPSLEPRRGPSVHSRPTLARNSTSTKQSELLICLNHFLQSPPMRANGTKLKDKVRWKDIESKKVQVNAQDAEETDKLKKCSTFKASPLPSFYHRKDPPPKTELKKVPVTHPKSPQLGRRSKSSSEGINTNKEEIKKSDSRIISITAKEKIQNLFKSAWSAPSSQQNRKLKTLSSISRGSRMGKEVNILTIN</sequence>
<dbReference type="AlphaFoldDB" id="A0A835LPG5"/>
<accession>A0A835LPG5</accession>
<gene>
    <name evidence="2" type="ORF">IFM89_031477</name>
</gene>
<evidence type="ECO:0000256" key="1">
    <source>
        <dbReference type="SAM" id="MobiDB-lite"/>
    </source>
</evidence>
<name>A0A835LPG5_9MAGN</name>
<dbReference type="OrthoDB" id="1704983at2759"/>
<protein>
    <submittedName>
        <fullName evidence="2">Uncharacterized protein</fullName>
    </submittedName>
</protein>
<dbReference type="InterPro" id="IPR044806">
    <property type="entry name" value="WVD2/WDL1-4"/>
</dbReference>
<dbReference type="PANTHER" id="PTHR46372">
    <property type="entry name" value="PROTEIN WVD2-LIKE 3"/>
    <property type="match status" value="1"/>
</dbReference>
<evidence type="ECO:0000313" key="3">
    <source>
        <dbReference type="Proteomes" id="UP000631114"/>
    </source>
</evidence>
<dbReference type="PANTHER" id="PTHR46372:SF2">
    <property type="entry name" value="PROTEIN WVD2-LIKE 3"/>
    <property type="match status" value="1"/>
</dbReference>
<feature type="region of interest" description="Disordered" evidence="1">
    <location>
        <begin position="1"/>
        <end position="97"/>
    </location>
</feature>
<feature type="region of interest" description="Disordered" evidence="1">
    <location>
        <begin position="221"/>
        <end position="271"/>
    </location>
</feature>
<dbReference type="Proteomes" id="UP000631114">
    <property type="component" value="Unassembled WGS sequence"/>
</dbReference>
<feature type="compositionally biased region" description="Basic and acidic residues" evidence="1">
    <location>
        <begin position="227"/>
        <end position="239"/>
    </location>
</feature>
<comment type="caution">
    <text evidence="2">The sequence shown here is derived from an EMBL/GenBank/DDBJ whole genome shotgun (WGS) entry which is preliminary data.</text>
</comment>
<reference evidence="2 3" key="1">
    <citation type="submission" date="2020-10" db="EMBL/GenBank/DDBJ databases">
        <title>The Coptis chinensis genome and diversification of protoberbering-type alkaloids.</title>
        <authorList>
            <person name="Wang B."/>
            <person name="Shu S."/>
            <person name="Song C."/>
            <person name="Liu Y."/>
        </authorList>
    </citation>
    <scope>NUCLEOTIDE SEQUENCE [LARGE SCALE GENOMIC DNA]</scope>
    <source>
        <strain evidence="2">HL-2020</strain>
        <tissue evidence="2">Leaf</tissue>
    </source>
</reference>
<feature type="compositionally biased region" description="Basic residues" evidence="1">
    <location>
        <begin position="79"/>
        <end position="89"/>
    </location>
</feature>
<evidence type="ECO:0000313" key="2">
    <source>
        <dbReference type="EMBL" id="KAF9598809.1"/>
    </source>
</evidence>
<dbReference type="GO" id="GO:0008017">
    <property type="term" value="F:microtubule binding"/>
    <property type="evidence" value="ECO:0007669"/>
    <property type="project" value="InterPro"/>
</dbReference>
<proteinExistence type="predicted"/>
<keyword evidence="3" id="KW-1185">Reference proteome</keyword>
<feature type="compositionally biased region" description="Basic and acidic residues" evidence="1">
    <location>
        <begin position="42"/>
        <end position="78"/>
    </location>
</feature>
<dbReference type="EMBL" id="JADFTS010000007">
    <property type="protein sequence ID" value="KAF9598809.1"/>
    <property type="molecule type" value="Genomic_DNA"/>
</dbReference>
<feature type="region of interest" description="Disordered" evidence="1">
    <location>
        <begin position="112"/>
        <end position="159"/>
    </location>
</feature>